<feature type="compositionally biased region" description="Low complexity" evidence="1">
    <location>
        <begin position="664"/>
        <end position="719"/>
    </location>
</feature>
<evidence type="ECO:0000313" key="5">
    <source>
        <dbReference type="EMBL" id="EGD77164.1"/>
    </source>
</evidence>
<feature type="signal peptide" evidence="3">
    <location>
        <begin position="1"/>
        <end position="24"/>
    </location>
</feature>
<evidence type="ECO:0000313" key="6">
    <source>
        <dbReference type="Proteomes" id="UP000007799"/>
    </source>
</evidence>
<dbReference type="PANTHER" id="PTHR22727">
    <property type="entry name" value="PROTEIN CBG13728"/>
    <property type="match status" value="1"/>
</dbReference>
<dbReference type="InterPro" id="IPR006212">
    <property type="entry name" value="Furin_repeat"/>
</dbReference>
<name>F2UIW5_SALR5</name>
<keyword evidence="6" id="KW-1185">Reference proteome</keyword>
<dbReference type="SMART" id="SM00261">
    <property type="entry name" value="FU"/>
    <property type="match status" value="4"/>
</dbReference>
<dbReference type="PANTHER" id="PTHR22727:SF15">
    <property type="entry name" value="MRH DOMAIN-CONTAINING PROTEIN"/>
    <property type="match status" value="1"/>
</dbReference>
<dbReference type="AlphaFoldDB" id="F2UIW5"/>
<feature type="compositionally biased region" description="Pro residues" evidence="1">
    <location>
        <begin position="651"/>
        <end position="663"/>
    </location>
</feature>
<dbReference type="SMART" id="SM01411">
    <property type="entry name" value="Ephrin_rec_like"/>
    <property type="match status" value="2"/>
</dbReference>
<feature type="region of interest" description="Disordered" evidence="1">
    <location>
        <begin position="619"/>
        <end position="719"/>
    </location>
</feature>
<sequence length="897" mass="93779">MIALPLRVLVVVIVWAVVAGTADGNFVGQLTVTVLNATLSQARDTHVDLRLEEGTIDRTESTAVVFASSEPVWNETFVFANAAFELLEISLQTASSTLLKFTVTDFQTNGNLQFFNTAHRIHVYIEFTPDPQEYNCVDVAQLFPTCKHTCDGPVRNTYTMCWSDFYQDHVKIDDCAGVDRACVWSSGTSQTCPDADFVPTDCGCSDLFLKNTTCVTFTDCVSAGDHYAIDRVHHNLCVPISECGPHEYEFSPPSTSVDRTCTSCPEECEACIDKEQCTSCIASHALHDGICTPECPYRYFKNAEGICQQCGSNCETCEITADTCLTCIQGGAPPSCTSECDIGQFDSGSTCSDCDDPCHTCFGDDQVCTSCSGADLLTVSMSECGSSCPIVGSFSRDSIEQQPNINICYPCRSGCGTCDRRGVQCTSCQGADKLRDNGKCTDTCPPGHLVTGSSSFECRKCANGFISTSGSSCSPCGLGEYQKDVGASSCDMCPPGTFRADPAGHALASCTPCEPGTFSGGHTSMCITCHDGAIAPTYGTPSCIPCPENTYSLEDKTRCFPCPPRTFSYRGQFKCTDCAEICEYGCTEYAENCIPAPPTPMATVALGTTTTTVTATTTTPMPAITTTVGEVTSTSEQTTVQDGTSTSDPGSLPPSASPSPPQPLTTTTTTTTTMTTLSPSSAASSSSPGAPATTTTTTASSTSSSSALAGGSRNSSSSSGTIPIIAGAAAGAVLVAALVVVLIVRRRRQTRVHSKVGRAGKVLLESTNGADGGGDGDGSSVPPAVLLSGLKRNPVYSAATSTDEATAAHTWDASTYDVVDRRDGTAPQAQHSWSNTAYDVGGSGESAYDVVQSTVGGDSSSGPQPEHAWNAAAYDVGEGERGSGSQYVYAAPANVDV</sequence>
<dbReference type="SUPFAM" id="SSF49562">
    <property type="entry name" value="C2 domain (Calcium/lipid-binding domain, CaLB)"/>
    <property type="match status" value="1"/>
</dbReference>
<reference evidence="5" key="1">
    <citation type="submission" date="2009-08" db="EMBL/GenBank/DDBJ databases">
        <title>Annotation of Salpingoeca rosetta.</title>
        <authorList>
            <consortium name="The Broad Institute Genome Sequencing Platform"/>
            <person name="Russ C."/>
            <person name="Cuomo C."/>
            <person name="Burger G."/>
            <person name="Gray M.W."/>
            <person name="Holland P.W.H."/>
            <person name="King N."/>
            <person name="Lang F.B.F."/>
            <person name="Roger A.J."/>
            <person name="Ruiz-Trillo I."/>
            <person name="Young S.K."/>
            <person name="Zeng Q."/>
            <person name="Gargeya S."/>
            <person name="Alvarado L."/>
            <person name="Berlin A."/>
            <person name="Chapman S.B."/>
            <person name="Chen Z."/>
            <person name="Freedman E."/>
            <person name="Gellesch M."/>
            <person name="Goldberg J."/>
            <person name="Griggs A."/>
            <person name="Gujja S."/>
            <person name="Heilman E."/>
            <person name="Heiman D."/>
            <person name="Howarth C."/>
            <person name="Mehta T."/>
            <person name="Neiman D."/>
            <person name="Pearson M."/>
            <person name="Roberts A."/>
            <person name="Saif S."/>
            <person name="Shea T."/>
            <person name="Shenoy N."/>
            <person name="Sisk P."/>
            <person name="Stolte C."/>
            <person name="Sykes S."/>
            <person name="White J."/>
            <person name="Yandava C."/>
            <person name="Haas B."/>
            <person name="Nusbaum C."/>
            <person name="Birren B."/>
        </authorList>
    </citation>
    <scope>NUCLEOTIDE SEQUENCE [LARGE SCALE GENOMIC DNA]</scope>
    <source>
        <strain evidence="5">ATCC 50818</strain>
    </source>
</reference>
<dbReference type="STRING" id="946362.F2UIW5"/>
<dbReference type="GeneID" id="16071565"/>
<dbReference type="OMA" id="ICESTAK"/>
<accession>F2UIW5</accession>
<feature type="transmembrane region" description="Helical" evidence="2">
    <location>
        <begin position="722"/>
        <end position="744"/>
    </location>
</feature>
<dbReference type="GO" id="GO:0016020">
    <property type="term" value="C:membrane"/>
    <property type="evidence" value="ECO:0007669"/>
    <property type="project" value="TreeGrafter"/>
</dbReference>
<organism evidence="6">
    <name type="scientific">Salpingoeca rosetta (strain ATCC 50818 / BSB-021)</name>
    <dbReference type="NCBI Taxonomy" id="946362"/>
    <lineage>
        <taxon>Eukaryota</taxon>
        <taxon>Choanoflagellata</taxon>
        <taxon>Craspedida</taxon>
        <taxon>Salpingoecidae</taxon>
        <taxon>Salpingoeca</taxon>
    </lineage>
</organism>
<dbReference type="eggNOG" id="KOG3525">
    <property type="taxonomic scope" value="Eukaryota"/>
</dbReference>
<keyword evidence="2" id="KW-0812">Transmembrane</keyword>
<dbReference type="SUPFAM" id="SSF57184">
    <property type="entry name" value="Growth factor receptor domain"/>
    <property type="match status" value="3"/>
</dbReference>
<protein>
    <recommendedName>
        <fullName evidence="4">Tyrosine-protein kinase ephrin type A/B receptor-like domain-containing protein</fullName>
    </recommendedName>
</protein>
<dbReference type="Gene3D" id="2.10.220.10">
    <property type="entry name" value="Hormone Receptor, Insulin-like Growth Factor Receptor 1, Chain A, domain 2"/>
    <property type="match status" value="2"/>
</dbReference>
<gene>
    <name evidence="5" type="ORF">PTSG_07497</name>
</gene>
<dbReference type="EMBL" id="GL832976">
    <property type="protein sequence ID" value="EGD77164.1"/>
    <property type="molecule type" value="Genomic_DNA"/>
</dbReference>
<dbReference type="KEGG" id="sre:PTSG_07497"/>
<dbReference type="Proteomes" id="UP000007799">
    <property type="component" value="Unassembled WGS sequence"/>
</dbReference>
<dbReference type="Gene3D" id="2.10.50.10">
    <property type="entry name" value="Tumor Necrosis Factor Receptor, subunit A, domain 2"/>
    <property type="match status" value="1"/>
</dbReference>
<dbReference type="InterPro" id="IPR035892">
    <property type="entry name" value="C2_domain_sf"/>
</dbReference>
<evidence type="ECO:0000256" key="1">
    <source>
        <dbReference type="SAM" id="MobiDB-lite"/>
    </source>
</evidence>
<keyword evidence="2" id="KW-1133">Transmembrane helix</keyword>
<feature type="domain" description="Tyrosine-protein kinase ephrin type A/B receptor-like" evidence="4">
    <location>
        <begin position="467"/>
        <end position="503"/>
    </location>
</feature>
<proteinExistence type="predicted"/>
<keyword evidence="2" id="KW-0472">Membrane</keyword>
<keyword evidence="3" id="KW-0732">Signal</keyword>
<dbReference type="InParanoid" id="F2UIW5"/>
<dbReference type="RefSeq" id="XP_004991003.1">
    <property type="nucleotide sequence ID" value="XM_004990946.1"/>
</dbReference>
<dbReference type="InterPro" id="IPR009030">
    <property type="entry name" value="Growth_fac_rcpt_cys_sf"/>
</dbReference>
<evidence type="ECO:0000259" key="4">
    <source>
        <dbReference type="Pfam" id="PF07699"/>
    </source>
</evidence>
<feature type="chain" id="PRO_5003288674" description="Tyrosine-protein kinase ephrin type A/B receptor-like domain-containing protein" evidence="3">
    <location>
        <begin position="25"/>
        <end position="897"/>
    </location>
</feature>
<dbReference type="Pfam" id="PF07699">
    <property type="entry name" value="Ephrin_rec_like"/>
    <property type="match status" value="1"/>
</dbReference>
<dbReference type="InterPro" id="IPR039181">
    <property type="entry name" value="Elapor1/2"/>
</dbReference>
<dbReference type="Gene3D" id="2.60.40.150">
    <property type="entry name" value="C2 domain"/>
    <property type="match status" value="1"/>
</dbReference>
<evidence type="ECO:0000256" key="2">
    <source>
        <dbReference type="SAM" id="Phobius"/>
    </source>
</evidence>
<evidence type="ECO:0000256" key="3">
    <source>
        <dbReference type="SAM" id="SignalP"/>
    </source>
</evidence>
<dbReference type="InterPro" id="IPR011641">
    <property type="entry name" value="Tyr-kin_ephrin_A/B_rcpt-like"/>
</dbReference>
<dbReference type="CDD" id="cd00064">
    <property type="entry name" value="FU"/>
    <property type="match status" value="1"/>
</dbReference>
<dbReference type="OrthoDB" id="300641at2759"/>
<feature type="compositionally biased region" description="Low complexity" evidence="1">
    <location>
        <begin position="619"/>
        <end position="641"/>
    </location>
</feature>